<dbReference type="AlphaFoldDB" id="A0A7S2CTT9"/>
<keyword evidence="2" id="KW-0812">Transmembrane</keyword>
<organism evidence="3">
    <name type="scientific">Octactis speculum</name>
    <dbReference type="NCBI Taxonomy" id="3111310"/>
    <lineage>
        <taxon>Eukaryota</taxon>
        <taxon>Sar</taxon>
        <taxon>Stramenopiles</taxon>
        <taxon>Ochrophyta</taxon>
        <taxon>Dictyochophyceae</taxon>
        <taxon>Dictyochales</taxon>
        <taxon>Dictyochaceae</taxon>
        <taxon>Octactis</taxon>
    </lineage>
</organism>
<keyword evidence="2" id="KW-1133">Transmembrane helix</keyword>
<proteinExistence type="predicted"/>
<evidence type="ECO:0000256" key="2">
    <source>
        <dbReference type="SAM" id="Phobius"/>
    </source>
</evidence>
<feature type="compositionally biased region" description="Basic and acidic residues" evidence="1">
    <location>
        <begin position="401"/>
        <end position="413"/>
    </location>
</feature>
<dbReference type="EMBL" id="HBGS01033062">
    <property type="protein sequence ID" value="CAD9434944.1"/>
    <property type="molecule type" value="Transcribed_RNA"/>
</dbReference>
<sequence length="1115" mass="120807">MYFTGAKQICLELDDGACLAKLDEYRGELGDALRVKEMKSACISAASASVAEGTTDFTDAVSEEEYDAGSASDESSELECDLCQDLTDKACLAALDEMVGSMNDKDRLTLEKTFTTGSCDDLSDADCLVVLDEQRIATSDKNRLSLLKSAWCDFVADKASSQVSVTSSMEISSCSVCSNMGSTGCLSALDDMVIAMSEMERLSFELGYDDDGLCSDDHGKICLQALDDQRYQASDDDRLDLLVTACAKMEGNYVDTNIQTDESEGDSDIEEKEEDSEDSTTAQCDTCVGLSDASCLETLDAVVDQMSDKTRLAFEKTYSGNDCDGLSDKECLALLDTQRIDASDEDRLTLLQTGCSLYLYSETDAESSDAPSEPTTDSAETASSTEASEEASSAQDEDTQADERPDGKSKREDTSCQACLGLSSKACLQALDGMVDVMDDVDRLNFEMAFEDSQCEELSDTECLAVLDMARMSAKDQDRLAMLEVACIVVESAEDTVDESPTDTGNSDAQESDTESESAAGNIVTEGVESPADATEETISEEDEESDALPLVETETEDADEPFGGCSLCADSETDTECLDIMDTYVGSLTDTERLSFELLSSAGNRCDNMGDEDCLGLLDEIRRTAKSTERLEMLESACAQQDLVTHKIDVTWESGSSARSYTGENAAPWIEPVEELKTEETEEVVSFTESASKCSLCEGLADDECLNLLDKAVGQMDDTERLSFEFFFADDSCTSLEDSDCLKALDEKLSSLSDMERFSLLSSACGSSATLNGGDGHSVKTILDEKDESRDMDFSDRTNCLLCGDEDKSWNKAAQVEDIEENSLTCEICTDMTDKICLSTLENLVGSMAADQRLEFERNYAEPSTCEDLNDAECLATLDDILANALDKERLSLMTTACAALGAFPEYLIEASSEQTSYSYEFTAAKASIDELATINDATDSFTGEITLETSTSSYSYEATDAELIMAEALTEMRMPDGVVQDDAVSKSTTHVTSSSHLLGNKKSHSSLKSSTSREDSEPINFAAVAEGMSDLPEYMDQEWTSMIQASETNSHEGSNVVSVEESFSDGRRKMMLTASSISLIALGIGLYITGKQNKARRSVDEYHSIPDEEFAHV</sequence>
<feature type="region of interest" description="Disordered" evidence="1">
    <location>
        <begin position="494"/>
        <end position="564"/>
    </location>
</feature>
<name>A0A7S2CTT9_9STRA</name>
<feature type="region of interest" description="Disordered" evidence="1">
    <location>
        <begin position="984"/>
        <end position="1021"/>
    </location>
</feature>
<evidence type="ECO:0000313" key="3">
    <source>
        <dbReference type="EMBL" id="CAD9434944.1"/>
    </source>
</evidence>
<feature type="region of interest" description="Disordered" evidence="1">
    <location>
        <begin position="364"/>
        <end position="413"/>
    </location>
</feature>
<protein>
    <submittedName>
        <fullName evidence="3">Uncharacterized protein</fullName>
    </submittedName>
</protein>
<feature type="compositionally biased region" description="Low complexity" evidence="1">
    <location>
        <begin position="987"/>
        <end position="1000"/>
    </location>
</feature>
<evidence type="ECO:0000256" key="1">
    <source>
        <dbReference type="SAM" id="MobiDB-lite"/>
    </source>
</evidence>
<reference evidence="3" key="1">
    <citation type="submission" date="2021-01" db="EMBL/GenBank/DDBJ databases">
        <authorList>
            <person name="Corre E."/>
            <person name="Pelletier E."/>
            <person name="Niang G."/>
            <person name="Scheremetjew M."/>
            <person name="Finn R."/>
            <person name="Kale V."/>
            <person name="Holt S."/>
            <person name="Cochrane G."/>
            <person name="Meng A."/>
            <person name="Brown T."/>
            <person name="Cohen L."/>
        </authorList>
    </citation>
    <scope>NUCLEOTIDE SEQUENCE</scope>
    <source>
        <strain evidence="3">CCMP1381</strain>
    </source>
</reference>
<gene>
    <name evidence="3" type="ORF">DSPE1174_LOCUS17013</name>
</gene>
<keyword evidence="2" id="KW-0472">Membrane</keyword>
<feature type="compositionally biased region" description="Acidic residues" evidence="1">
    <location>
        <begin position="534"/>
        <end position="547"/>
    </location>
</feature>
<feature type="region of interest" description="Disordered" evidence="1">
    <location>
        <begin position="256"/>
        <end position="283"/>
    </location>
</feature>
<feature type="compositionally biased region" description="Acidic residues" evidence="1">
    <location>
        <begin position="261"/>
        <end position="278"/>
    </location>
</feature>
<accession>A0A7S2CTT9</accession>
<feature type="transmembrane region" description="Helical" evidence="2">
    <location>
        <begin position="1072"/>
        <end position="1090"/>
    </location>
</feature>
<feature type="compositionally biased region" description="Low complexity" evidence="1">
    <location>
        <begin position="375"/>
        <end position="394"/>
    </location>
</feature>